<evidence type="ECO:0000313" key="3">
    <source>
        <dbReference type="Proteomes" id="UP000053097"/>
    </source>
</evidence>
<sequence>MSLKQTAGVIDRYRAVEAASLAADGHRGDERATRFREARRRDVDGRSPEMAGLTSLFSCASADLNVRLIHSFTSKLSSENAETS</sequence>
<dbReference type="EMBL" id="KK107293">
    <property type="protein sequence ID" value="EZA53205.1"/>
    <property type="molecule type" value="Genomic_DNA"/>
</dbReference>
<proteinExistence type="predicted"/>
<feature type="compositionally biased region" description="Basic and acidic residues" evidence="1">
    <location>
        <begin position="24"/>
        <end position="47"/>
    </location>
</feature>
<gene>
    <name evidence="2" type="ORF">X777_06284</name>
</gene>
<evidence type="ECO:0000256" key="1">
    <source>
        <dbReference type="SAM" id="MobiDB-lite"/>
    </source>
</evidence>
<dbReference type="Proteomes" id="UP000053097">
    <property type="component" value="Unassembled WGS sequence"/>
</dbReference>
<organism evidence="2 3">
    <name type="scientific">Ooceraea biroi</name>
    <name type="common">Clonal raider ant</name>
    <name type="synonym">Cerapachys biroi</name>
    <dbReference type="NCBI Taxonomy" id="2015173"/>
    <lineage>
        <taxon>Eukaryota</taxon>
        <taxon>Metazoa</taxon>
        <taxon>Ecdysozoa</taxon>
        <taxon>Arthropoda</taxon>
        <taxon>Hexapoda</taxon>
        <taxon>Insecta</taxon>
        <taxon>Pterygota</taxon>
        <taxon>Neoptera</taxon>
        <taxon>Endopterygota</taxon>
        <taxon>Hymenoptera</taxon>
        <taxon>Apocrita</taxon>
        <taxon>Aculeata</taxon>
        <taxon>Formicoidea</taxon>
        <taxon>Formicidae</taxon>
        <taxon>Dorylinae</taxon>
        <taxon>Ooceraea</taxon>
    </lineage>
</organism>
<evidence type="ECO:0000313" key="2">
    <source>
        <dbReference type="EMBL" id="EZA53205.1"/>
    </source>
</evidence>
<keyword evidence="3" id="KW-1185">Reference proteome</keyword>
<protein>
    <submittedName>
        <fullName evidence="2">Uncharacterized protein</fullName>
    </submittedName>
</protein>
<dbReference type="AlphaFoldDB" id="A0A026WAX1"/>
<feature type="region of interest" description="Disordered" evidence="1">
    <location>
        <begin position="22"/>
        <end position="47"/>
    </location>
</feature>
<reference evidence="2 3" key="1">
    <citation type="journal article" date="2014" name="Curr. Biol.">
        <title>The genome of the clonal raider ant Cerapachys biroi.</title>
        <authorList>
            <person name="Oxley P.R."/>
            <person name="Ji L."/>
            <person name="Fetter-Pruneda I."/>
            <person name="McKenzie S.K."/>
            <person name="Li C."/>
            <person name="Hu H."/>
            <person name="Zhang G."/>
            <person name="Kronauer D.J."/>
        </authorList>
    </citation>
    <scope>NUCLEOTIDE SEQUENCE [LARGE SCALE GENOMIC DNA]</scope>
</reference>
<name>A0A026WAX1_OOCBI</name>
<accession>A0A026WAX1</accession>